<dbReference type="EMBL" id="AZFJ01000052">
    <property type="protein sequence ID" value="KRL85564.1"/>
    <property type="molecule type" value="Genomic_DNA"/>
</dbReference>
<keyword evidence="1" id="KW-0472">Membrane</keyword>
<organism evidence="2 3">
    <name type="scientific">Lacticaseibacillus pantheris DSM 15945 = JCM 12539 = NBRC 106106</name>
    <dbReference type="NCBI Taxonomy" id="1423783"/>
    <lineage>
        <taxon>Bacteria</taxon>
        <taxon>Bacillati</taxon>
        <taxon>Bacillota</taxon>
        <taxon>Bacilli</taxon>
        <taxon>Lactobacillales</taxon>
        <taxon>Lactobacillaceae</taxon>
        <taxon>Lacticaseibacillus</taxon>
    </lineage>
</organism>
<dbReference type="STRING" id="1423783.FC50_GL001734"/>
<evidence type="ECO:0000256" key="1">
    <source>
        <dbReference type="SAM" id="Phobius"/>
    </source>
</evidence>
<feature type="transmembrane region" description="Helical" evidence="1">
    <location>
        <begin position="155"/>
        <end position="176"/>
    </location>
</feature>
<protein>
    <submittedName>
        <fullName evidence="2">Uncharacterized protein</fullName>
    </submittedName>
</protein>
<gene>
    <name evidence="2" type="ORF">FC50_GL001734</name>
</gene>
<proteinExistence type="predicted"/>
<comment type="caution">
    <text evidence="2">The sequence shown here is derived from an EMBL/GenBank/DDBJ whole genome shotgun (WGS) entry which is preliminary data.</text>
</comment>
<dbReference type="Proteomes" id="UP000051922">
    <property type="component" value="Unassembled WGS sequence"/>
</dbReference>
<feature type="transmembrane region" description="Helical" evidence="1">
    <location>
        <begin position="59"/>
        <end position="81"/>
    </location>
</feature>
<feature type="transmembrane region" description="Helical" evidence="1">
    <location>
        <begin position="33"/>
        <end position="53"/>
    </location>
</feature>
<dbReference type="PATRIC" id="fig|1423783.4.peg.1776"/>
<keyword evidence="1" id="KW-0812">Transmembrane</keyword>
<reference evidence="2 3" key="1">
    <citation type="journal article" date="2015" name="Genome Announc.">
        <title>Expanding the biotechnology potential of lactobacilli through comparative genomics of 213 strains and associated genera.</title>
        <authorList>
            <person name="Sun Z."/>
            <person name="Harris H.M."/>
            <person name="McCann A."/>
            <person name="Guo C."/>
            <person name="Argimon S."/>
            <person name="Zhang W."/>
            <person name="Yang X."/>
            <person name="Jeffery I.B."/>
            <person name="Cooney J.C."/>
            <person name="Kagawa T.F."/>
            <person name="Liu W."/>
            <person name="Song Y."/>
            <person name="Salvetti E."/>
            <person name="Wrobel A."/>
            <person name="Rasinkangas P."/>
            <person name="Parkhill J."/>
            <person name="Rea M.C."/>
            <person name="O'Sullivan O."/>
            <person name="Ritari J."/>
            <person name="Douillard F.P."/>
            <person name="Paul Ross R."/>
            <person name="Yang R."/>
            <person name="Briner A.E."/>
            <person name="Felis G.E."/>
            <person name="de Vos W.M."/>
            <person name="Barrangou R."/>
            <person name="Klaenhammer T.R."/>
            <person name="Caufield P.W."/>
            <person name="Cui Y."/>
            <person name="Zhang H."/>
            <person name="O'Toole P.W."/>
        </authorList>
    </citation>
    <scope>NUCLEOTIDE SEQUENCE [LARGE SCALE GENOMIC DNA]</scope>
    <source>
        <strain evidence="2 3">DSM 15945</strain>
    </source>
</reference>
<name>A0A0R1TWG8_9LACO</name>
<accession>A0A0R1TWG8</accession>
<evidence type="ECO:0000313" key="3">
    <source>
        <dbReference type="Proteomes" id="UP000051922"/>
    </source>
</evidence>
<sequence>MMQKLNITGLTRRQVTGARLAGLRPDTGWVRQAWLLPLMVLLWGVLSVVAGGLGLSDWFWGLGGLTTMVVLTSLFVSRLSFERVVRRVRTVVVLREGLPRVVAVHDVVLGDVVLTQRGDRLPFVVTDVAGTTRAIGRHLDGGNVLVVQSAPVRQLLPVNAALQLLLIGFGWVIGFFRRTVVVPMITINRWVAESVRSGMVTISDWGRLLVQRLNGRMILFRRESAFRYNQGPVQPVWTAS</sequence>
<evidence type="ECO:0000313" key="2">
    <source>
        <dbReference type="EMBL" id="KRL85564.1"/>
    </source>
</evidence>
<dbReference type="AlphaFoldDB" id="A0A0R1TWG8"/>
<keyword evidence="1" id="KW-1133">Transmembrane helix</keyword>
<keyword evidence="3" id="KW-1185">Reference proteome</keyword>